<dbReference type="Pfam" id="PF20153">
    <property type="entry name" value="DUF6535"/>
    <property type="match status" value="1"/>
</dbReference>
<dbReference type="EMBL" id="MU250523">
    <property type="protein sequence ID" value="KAG7453275.1"/>
    <property type="molecule type" value="Genomic_DNA"/>
</dbReference>
<feature type="transmembrane region" description="Helical" evidence="1">
    <location>
        <begin position="176"/>
        <end position="205"/>
    </location>
</feature>
<keyword evidence="1" id="KW-1133">Transmembrane helix</keyword>
<evidence type="ECO:0000256" key="1">
    <source>
        <dbReference type="SAM" id="Phobius"/>
    </source>
</evidence>
<proteinExistence type="predicted"/>
<feature type="domain" description="DUF6535" evidence="2">
    <location>
        <begin position="25"/>
        <end position="205"/>
    </location>
</feature>
<dbReference type="AlphaFoldDB" id="A0A9P8AZ86"/>
<reference evidence="3" key="1">
    <citation type="submission" date="2020-11" db="EMBL/GenBank/DDBJ databases">
        <title>Adaptations for nitrogen fixation in a non-lichenized fungal sporocarp promotes dispersal by wood-feeding termites.</title>
        <authorList>
            <consortium name="DOE Joint Genome Institute"/>
            <person name="Koch R.A."/>
            <person name="Yoon G."/>
            <person name="Arayal U."/>
            <person name="Lail K."/>
            <person name="Amirebrahimi M."/>
            <person name="Labutti K."/>
            <person name="Lipzen A."/>
            <person name="Riley R."/>
            <person name="Barry K."/>
            <person name="Henrissat B."/>
            <person name="Grigoriev I.V."/>
            <person name="Herr J.R."/>
            <person name="Aime M.C."/>
        </authorList>
    </citation>
    <scope>NUCLEOTIDE SEQUENCE</scope>
    <source>
        <strain evidence="3">MCA 3950</strain>
    </source>
</reference>
<dbReference type="RefSeq" id="XP_043046775.1">
    <property type="nucleotide sequence ID" value="XM_043182512.1"/>
</dbReference>
<organism evidence="3 4">
    <name type="scientific">Guyanagaster necrorhizus</name>
    <dbReference type="NCBI Taxonomy" id="856835"/>
    <lineage>
        <taxon>Eukaryota</taxon>
        <taxon>Fungi</taxon>
        <taxon>Dikarya</taxon>
        <taxon>Basidiomycota</taxon>
        <taxon>Agaricomycotina</taxon>
        <taxon>Agaricomycetes</taxon>
        <taxon>Agaricomycetidae</taxon>
        <taxon>Agaricales</taxon>
        <taxon>Marasmiineae</taxon>
        <taxon>Physalacriaceae</taxon>
        <taxon>Guyanagaster</taxon>
    </lineage>
</organism>
<feature type="non-terminal residue" evidence="3">
    <location>
        <position position="207"/>
    </location>
</feature>
<sequence length="207" mass="23122">VQDGYEQKYPEDSPGSECDPTARIWRMFADECQAYDEAKFQVLRDNVDVLLVFAGLFSAVVTTFVAQTSQNLQVDYSEVSAFLLYEMVNIQRAIASGAGVDSVSASPLNPTSVFIPSASDRCVNGLWFLSLSLSLVTALVAVLAKQWIRQYMLTSSEAPRDRCRIRQFRYIGFQEWHVPIIVGILPFLLHIALAMFLAGLVVFLLNL</sequence>
<keyword evidence="1" id="KW-0812">Transmembrane</keyword>
<keyword evidence="4" id="KW-1185">Reference proteome</keyword>
<dbReference type="InterPro" id="IPR045338">
    <property type="entry name" value="DUF6535"/>
</dbReference>
<accession>A0A9P8AZ86</accession>
<protein>
    <recommendedName>
        <fullName evidence="2">DUF6535 domain-containing protein</fullName>
    </recommendedName>
</protein>
<comment type="caution">
    <text evidence="3">The sequence shown here is derived from an EMBL/GenBank/DDBJ whole genome shotgun (WGS) entry which is preliminary data.</text>
</comment>
<dbReference type="GeneID" id="66104809"/>
<name>A0A9P8AZ86_9AGAR</name>
<gene>
    <name evidence="3" type="ORF">BT62DRAFT_867964</name>
</gene>
<keyword evidence="1" id="KW-0472">Membrane</keyword>
<evidence type="ECO:0000313" key="3">
    <source>
        <dbReference type="EMBL" id="KAG7453275.1"/>
    </source>
</evidence>
<dbReference type="OrthoDB" id="3221808at2759"/>
<feature type="transmembrane region" description="Helical" evidence="1">
    <location>
        <begin position="49"/>
        <end position="66"/>
    </location>
</feature>
<evidence type="ECO:0000259" key="2">
    <source>
        <dbReference type="Pfam" id="PF20153"/>
    </source>
</evidence>
<feature type="transmembrane region" description="Helical" evidence="1">
    <location>
        <begin position="126"/>
        <end position="144"/>
    </location>
</feature>
<feature type="non-terminal residue" evidence="3">
    <location>
        <position position="1"/>
    </location>
</feature>
<dbReference type="Proteomes" id="UP000812287">
    <property type="component" value="Unassembled WGS sequence"/>
</dbReference>
<evidence type="ECO:0000313" key="4">
    <source>
        <dbReference type="Proteomes" id="UP000812287"/>
    </source>
</evidence>